<reference evidence="1" key="1">
    <citation type="submission" date="2021-09" db="EMBL/GenBank/DDBJ databases">
        <authorList>
            <consortium name="Pathogen Informatics"/>
        </authorList>
    </citation>
    <scope>NUCLEOTIDE SEQUENCE</scope>
</reference>
<dbReference type="AlphaFoldDB" id="A0A8J2M2B8"/>
<keyword evidence="2" id="KW-1185">Reference proteome</keyword>
<comment type="caution">
    <text evidence="1">The sequence shown here is derived from an EMBL/GenBank/DDBJ whole genome shotgun (WGS) entry which is preliminary data.</text>
</comment>
<name>A0A8J2M2B8_9BILA</name>
<protein>
    <submittedName>
        <fullName evidence="1">Uncharacterized protein</fullName>
    </submittedName>
</protein>
<dbReference type="EMBL" id="CAKAEH010001647">
    <property type="protein sequence ID" value="CAG9538306.1"/>
    <property type="molecule type" value="Genomic_DNA"/>
</dbReference>
<evidence type="ECO:0000313" key="2">
    <source>
        <dbReference type="Proteomes" id="UP000746747"/>
    </source>
</evidence>
<proteinExistence type="predicted"/>
<evidence type="ECO:0000313" key="1">
    <source>
        <dbReference type="EMBL" id="CAG9538306.1"/>
    </source>
</evidence>
<gene>
    <name evidence="1" type="ORF">CJOHNSTONI_LOCUS8024</name>
</gene>
<dbReference type="OrthoDB" id="5845736at2759"/>
<organism evidence="1 2">
    <name type="scientific">Cercopithifilaria johnstoni</name>
    <dbReference type="NCBI Taxonomy" id="2874296"/>
    <lineage>
        <taxon>Eukaryota</taxon>
        <taxon>Metazoa</taxon>
        <taxon>Ecdysozoa</taxon>
        <taxon>Nematoda</taxon>
        <taxon>Chromadorea</taxon>
        <taxon>Rhabditida</taxon>
        <taxon>Spirurina</taxon>
        <taxon>Spiruromorpha</taxon>
        <taxon>Filarioidea</taxon>
        <taxon>Onchocercidae</taxon>
        <taxon>Cercopithifilaria</taxon>
    </lineage>
</organism>
<accession>A0A8J2M2B8</accession>
<dbReference type="Proteomes" id="UP000746747">
    <property type="component" value="Unassembled WGS sequence"/>
</dbReference>
<sequence>MIVIELPNDVNIQLAAAIACCFQNIRNSQCLTGGENTQQSQVFQNIEQFATARTMISNLTRISRHKTQVGQSRQISSQPVHLIPGNSGNRTQAGILTTEVGIPTKIAEWRNKLDHLSFLFSSLSNGTMSAIQMCAELDVQFRDLITFLCHTSSTRRPVTVSDPVEIYAGSLVKLHQYCVVGTDNDSERVLYAAIYEVISFWLRFLHRNNLNKYGRLWLHTRAVITRMFRSIIIQECILVIKHSLASMLKELTMLVLESSEYSYGFYACEQMEEPNAVPSTTEIGKLGNLYCRSRDCNVNFEVCIVGSALCDVFLPY</sequence>